<dbReference type="Proteomes" id="UP000715095">
    <property type="component" value="Unassembled WGS sequence"/>
</dbReference>
<dbReference type="RefSeq" id="WP_205104180.1">
    <property type="nucleotide sequence ID" value="NZ_JACJJC010000021.1"/>
</dbReference>
<protein>
    <submittedName>
        <fullName evidence="3">Zinc-binding protein</fullName>
    </submittedName>
</protein>
<dbReference type="InterPro" id="IPR032710">
    <property type="entry name" value="NTF2-like_dom_sf"/>
</dbReference>
<sequence length="142" mass="15407">MTKKKKNAAAAALCPCGSGLCLAECCGRYLTGGAEHLGAPTPEALMRSRYTAFALGDEAYLLDTWEKAHRPEAIWARGEARVKWLSLKVLEAPAPEGNTGRVRFVATGRTSAGAFKQSENSRFLRGADGRWRYVSGEVDEQS</sequence>
<dbReference type="Pfam" id="PF17775">
    <property type="entry name" value="YchJ_M-like"/>
    <property type="match status" value="1"/>
</dbReference>
<evidence type="ECO:0000313" key="3">
    <source>
        <dbReference type="EMBL" id="MBM6704822.1"/>
    </source>
</evidence>
<accession>A0ABS2DTZ4</accession>
<name>A0ABS2DTZ4_9BURK</name>
<reference evidence="3 4" key="1">
    <citation type="journal article" date="2021" name="Sci. Rep.">
        <title>The distribution of antibiotic resistance genes in chicken gut microbiota commensals.</title>
        <authorList>
            <person name="Juricova H."/>
            <person name="Matiasovicova J."/>
            <person name="Kubasova T."/>
            <person name="Cejkova D."/>
            <person name="Rychlik I."/>
        </authorList>
    </citation>
    <scope>NUCLEOTIDE SEQUENCE [LARGE SCALE GENOMIC DNA]</scope>
    <source>
        <strain evidence="3 4">An829</strain>
    </source>
</reference>
<dbReference type="EMBL" id="JACJJC010000021">
    <property type="protein sequence ID" value="MBM6704822.1"/>
    <property type="molecule type" value="Genomic_DNA"/>
</dbReference>
<feature type="domain" description="YchJ-like middle NTF2-like" evidence="2">
    <location>
        <begin position="41"/>
        <end position="136"/>
    </location>
</feature>
<dbReference type="SUPFAM" id="SSF54427">
    <property type="entry name" value="NTF2-like"/>
    <property type="match status" value="1"/>
</dbReference>
<dbReference type="Gene3D" id="3.10.450.50">
    <property type="match status" value="1"/>
</dbReference>
<gene>
    <name evidence="3" type="ORF">H6A60_10040</name>
</gene>
<evidence type="ECO:0000259" key="2">
    <source>
        <dbReference type="Pfam" id="PF17775"/>
    </source>
</evidence>
<keyword evidence="1" id="KW-0732">Signal</keyword>
<dbReference type="InterPro" id="IPR048469">
    <property type="entry name" value="YchJ-like_M"/>
</dbReference>
<comment type="caution">
    <text evidence="3">The sequence shown here is derived from an EMBL/GenBank/DDBJ whole genome shotgun (WGS) entry which is preliminary data.</text>
</comment>
<organism evidence="3 4">
    <name type="scientific">Sutterella massiliensis</name>
    <dbReference type="NCBI Taxonomy" id="1816689"/>
    <lineage>
        <taxon>Bacteria</taxon>
        <taxon>Pseudomonadati</taxon>
        <taxon>Pseudomonadota</taxon>
        <taxon>Betaproteobacteria</taxon>
        <taxon>Burkholderiales</taxon>
        <taxon>Sutterellaceae</taxon>
        <taxon>Sutterella</taxon>
    </lineage>
</organism>
<feature type="chain" id="PRO_5046581871" evidence="1">
    <location>
        <begin position="24"/>
        <end position="142"/>
    </location>
</feature>
<feature type="signal peptide" evidence="1">
    <location>
        <begin position="1"/>
        <end position="23"/>
    </location>
</feature>
<keyword evidence="4" id="KW-1185">Reference proteome</keyword>
<proteinExistence type="predicted"/>
<evidence type="ECO:0000313" key="4">
    <source>
        <dbReference type="Proteomes" id="UP000715095"/>
    </source>
</evidence>
<evidence type="ECO:0000256" key="1">
    <source>
        <dbReference type="SAM" id="SignalP"/>
    </source>
</evidence>